<feature type="transmembrane region" description="Helical" evidence="2">
    <location>
        <begin position="387"/>
        <end position="411"/>
    </location>
</feature>
<dbReference type="GO" id="GO:0043069">
    <property type="term" value="P:negative regulation of programmed cell death"/>
    <property type="evidence" value="ECO:0007669"/>
    <property type="project" value="TreeGrafter"/>
</dbReference>
<feature type="region of interest" description="Disordered" evidence="1">
    <location>
        <begin position="630"/>
        <end position="662"/>
    </location>
</feature>
<feature type="region of interest" description="Disordered" evidence="1">
    <location>
        <begin position="547"/>
        <end position="613"/>
    </location>
</feature>
<feature type="compositionally biased region" description="Basic residues" evidence="1">
    <location>
        <begin position="570"/>
        <end position="582"/>
    </location>
</feature>
<dbReference type="Pfam" id="PF25992">
    <property type="entry name" value="Ig_TM7SF3_N"/>
    <property type="match status" value="1"/>
</dbReference>
<feature type="transmembrane region" description="Helical" evidence="2">
    <location>
        <begin position="417"/>
        <end position="435"/>
    </location>
</feature>
<dbReference type="PANTHER" id="PTHR15937:SF3">
    <property type="entry name" value="TRANSMEMBRANE 7 SUPERFAMILY MEMBER 3"/>
    <property type="match status" value="1"/>
</dbReference>
<evidence type="ECO:0000256" key="1">
    <source>
        <dbReference type="SAM" id="MobiDB-lite"/>
    </source>
</evidence>
<dbReference type="Proteomes" id="UP000070412">
    <property type="component" value="Unassembled WGS sequence"/>
</dbReference>
<feature type="chain" id="PRO_5038259232" evidence="3">
    <location>
        <begin position="20"/>
        <end position="662"/>
    </location>
</feature>
<organism evidence="4">
    <name type="scientific">Sarcoptes scabiei</name>
    <name type="common">Itch mite</name>
    <name type="synonym">Acarus scabiei</name>
    <dbReference type="NCBI Taxonomy" id="52283"/>
    <lineage>
        <taxon>Eukaryota</taxon>
        <taxon>Metazoa</taxon>
        <taxon>Ecdysozoa</taxon>
        <taxon>Arthropoda</taxon>
        <taxon>Chelicerata</taxon>
        <taxon>Arachnida</taxon>
        <taxon>Acari</taxon>
        <taxon>Acariformes</taxon>
        <taxon>Sarcoptiformes</taxon>
        <taxon>Astigmata</taxon>
        <taxon>Psoroptidia</taxon>
        <taxon>Sarcoptoidea</taxon>
        <taxon>Sarcoptidae</taxon>
        <taxon>Sarcoptinae</taxon>
        <taxon>Sarcoptes</taxon>
    </lineage>
</organism>
<reference evidence="4" key="2">
    <citation type="submission" date="2020-01" db="EMBL/GenBank/DDBJ databases">
        <authorList>
            <person name="Korhonen P.K.K."/>
            <person name="Guangxu M.G."/>
            <person name="Wang T.W."/>
            <person name="Stroehlein A.J.S."/>
            <person name="Young N.D."/>
            <person name="Ang C.-S.A."/>
            <person name="Fernando D.W.F."/>
            <person name="Lu H.L."/>
            <person name="Taylor S.T."/>
            <person name="Ehtesham M.E.M."/>
            <person name="Najaraj S.H.N."/>
            <person name="Harsha G.H.G."/>
            <person name="Madugundu A.M."/>
            <person name="Renuse S.R."/>
            <person name="Holt D.H."/>
            <person name="Pandey A.P."/>
            <person name="Papenfuss A.P."/>
            <person name="Gasser R.B.G."/>
            <person name="Fischer K.F."/>
        </authorList>
    </citation>
    <scope>NUCLEOTIDE SEQUENCE</scope>
    <source>
        <strain evidence="4">SSS_KF_BRIS2020</strain>
    </source>
</reference>
<protein>
    <submittedName>
        <fullName evidence="4">Transmembrane 7 superfamily member 3</fullName>
    </submittedName>
</protein>
<keyword evidence="2 4" id="KW-0812">Transmembrane</keyword>
<dbReference type="PANTHER" id="PTHR15937">
    <property type="entry name" value="TRANSMEMBRANE 7 SUPERFAMILY MEMBER 3"/>
    <property type="match status" value="1"/>
</dbReference>
<reference evidence="6" key="1">
    <citation type="journal article" date="2020" name="PLoS Negl. Trop. Dis.">
        <title>High-quality nuclear genome for Sarcoptes scabiei-A critical resource for a neglected parasite.</title>
        <authorList>
            <person name="Korhonen P.K."/>
            <person name="Gasser R.B."/>
            <person name="Ma G."/>
            <person name="Wang T."/>
            <person name="Stroehlein A.J."/>
            <person name="Young N.D."/>
            <person name="Ang C.S."/>
            <person name="Fernando D.D."/>
            <person name="Lu H.C."/>
            <person name="Taylor S."/>
            <person name="Reynolds S.L."/>
            <person name="Mofiz E."/>
            <person name="Najaraj S.H."/>
            <person name="Gowda H."/>
            <person name="Madugundu A."/>
            <person name="Renuse S."/>
            <person name="Holt D."/>
            <person name="Pandey A."/>
            <person name="Papenfuss A.T."/>
            <person name="Fischer K."/>
        </authorList>
    </citation>
    <scope>NUCLEOTIDE SEQUENCE [LARGE SCALE GENOMIC DNA]</scope>
</reference>
<dbReference type="EnsemblMetazoa" id="SSS_7792s_mrna">
    <property type="protein sequence ID" value="KAF7491628.1"/>
    <property type="gene ID" value="SSS_7792"/>
</dbReference>
<evidence type="ECO:0000313" key="6">
    <source>
        <dbReference type="Proteomes" id="UP000070412"/>
    </source>
</evidence>
<sequence length="662" mass="76715">MSNRNILLQIILLIDSILSDRISHSAPVLNTTEIDFINKNPLNSRLIRLNSSSIYSFRIEPFKPNESFAIVGIHSAIHNVSLCHRTNSRSILLEAFDFGLAIQSEHSWPICLLNRHPRPINVLLIENRYNQNDPIPGGCNIEFPLEISPFIQIRPTEFLLVNYLLFQRAALGNQKNWKHKCDKYAGHQIEYRIHVYYENHRDFRSDRADDDDDDYEDYEIEHFHRIEQMSRFDWINHHSTMIAKIDYRSNLFRLYFVSNLNQKIYFTIIVSENSGSGTNTTESFSVYVPNAFTARLDRNIVFLTILALLALLSTIVSIIGHRYFILEIFYFTFIVILILSSSIITKIPSLLNVPFVWMYAILISMLIASVWMLFCRWTRNLRLALSLHSLMLSFWLVAFSFDLFMLTGLHWHPLNETYLNLAIGSAILVLHLLFLSFINLFWLSALSTSIITVYLQLLPFDCLNYFGNVSLFRIIFNLWLHNHQHSSIESTPIVNLIFLTKHDLLTLICFIFCVSISIAWQFWSKIGNLAYGFACIGVPTAIPPQTLTSSSSSSMKSSPSSTKSNQTNPRRSHRKPNHRSRTHSNSILNRKSRSPKILSNKTKDSRSFDRKNGSKKKLYRCKYCNKLSTSPCTNRKSTKTIIDTNRNGRTNNHSKNKYQIYP</sequence>
<feature type="transmembrane region" description="Helical" evidence="2">
    <location>
        <begin position="356"/>
        <end position="375"/>
    </location>
</feature>
<feature type="signal peptide" evidence="3">
    <location>
        <begin position="1"/>
        <end position="19"/>
    </location>
</feature>
<feature type="compositionally biased region" description="Polar residues" evidence="1">
    <location>
        <begin position="630"/>
        <end position="653"/>
    </location>
</feature>
<keyword evidence="6" id="KW-1185">Reference proteome</keyword>
<name>A0A834R824_SARSC</name>
<proteinExistence type="predicted"/>
<dbReference type="AlphaFoldDB" id="A0A834R824"/>
<dbReference type="InterPro" id="IPR042502">
    <property type="entry name" value="TM7SF3"/>
</dbReference>
<reference evidence="5" key="3">
    <citation type="submission" date="2022-06" db="UniProtKB">
        <authorList>
            <consortium name="EnsemblMetazoa"/>
        </authorList>
    </citation>
    <scope>IDENTIFICATION</scope>
</reference>
<gene>
    <name evidence="4" type="ORF">SSS_7792</name>
</gene>
<accession>A0A834R824</accession>
<feature type="compositionally biased region" description="Low complexity" evidence="1">
    <location>
        <begin position="548"/>
        <end position="564"/>
    </location>
</feature>
<feature type="transmembrane region" description="Helical" evidence="2">
    <location>
        <begin position="324"/>
        <end position="344"/>
    </location>
</feature>
<feature type="transmembrane region" description="Helical" evidence="2">
    <location>
        <begin position="300"/>
        <end position="319"/>
    </location>
</feature>
<evidence type="ECO:0000313" key="4">
    <source>
        <dbReference type="EMBL" id="KAF7491628.1"/>
    </source>
</evidence>
<feature type="compositionally biased region" description="Basic and acidic residues" evidence="1">
    <location>
        <begin position="601"/>
        <end position="612"/>
    </location>
</feature>
<dbReference type="EMBL" id="WVUK01000058">
    <property type="protein sequence ID" value="KAF7491628.1"/>
    <property type="molecule type" value="Genomic_DNA"/>
</dbReference>
<keyword evidence="2" id="KW-1133">Transmembrane helix</keyword>
<dbReference type="OrthoDB" id="6510255at2759"/>
<evidence type="ECO:0000313" key="5">
    <source>
        <dbReference type="EnsemblMetazoa" id="KAF7491628.1"/>
    </source>
</evidence>
<evidence type="ECO:0000256" key="3">
    <source>
        <dbReference type="SAM" id="SignalP"/>
    </source>
</evidence>
<dbReference type="GO" id="GO:0005886">
    <property type="term" value="C:plasma membrane"/>
    <property type="evidence" value="ECO:0007669"/>
    <property type="project" value="TreeGrafter"/>
</dbReference>
<keyword evidence="3" id="KW-0732">Signal</keyword>
<feature type="transmembrane region" description="Helical" evidence="2">
    <location>
        <begin position="504"/>
        <end position="523"/>
    </location>
</feature>
<evidence type="ECO:0000256" key="2">
    <source>
        <dbReference type="SAM" id="Phobius"/>
    </source>
</evidence>
<keyword evidence="2" id="KW-0472">Membrane</keyword>